<dbReference type="AlphaFoldDB" id="F8NPW9"/>
<dbReference type="RefSeq" id="XP_007315848.1">
    <property type="nucleotide sequence ID" value="XM_007315786.1"/>
</dbReference>
<dbReference type="GO" id="GO:0004073">
    <property type="term" value="F:aspartate-semialdehyde dehydrogenase activity"/>
    <property type="evidence" value="ECO:0007669"/>
    <property type="project" value="TreeGrafter"/>
</dbReference>
<dbReference type="InterPro" id="IPR036291">
    <property type="entry name" value="NAD(P)-bd_dom_sf"/>
</dbReference>
<evidence type="ECO:0000313" key="2">
    <source>
        <dbReference type="EMBL" id="EGO27757.1"/>
    </source>
</evidence>
<sequence>MFTVPEGKEVKVGVLGATGTVGQRFITLLADHPFFIIHALGASVRSAGKTYSKAVSWKQTSHIPSIVREMMVYECKPEHFAECAVVFSGLDADAAGDIESAFRAADL</sequence>
<feature type="domain" description="Semialdehyde dehydrogenase NAD-binding" evidence="1">
    <location>
        <begin position="11"/>
        <end position="107"/>
    </location>
</feature>
<dbReference type="KEGG" id="sla:SERLADRAFT_383240"/>
<dbReference type="Pfam" id="PF01118">
    <property type="entry name" value="Semialdhyde_dh"/>
    <property type="match status" value="1"/>
</dbReference>
<dbReference type="CDD" id="cd02315">
    <property type="entry name" value="ScASADH_like_N"/>
    <property type="match status" value="1"/>
</dbReference>
<dbReference type="SMART" id="SM00859">
    <property type="entry name" value="Semialdhyde_dh"/>
    <property type="match status" value="1"/>
</dbReference>
<dbReference type="HOGENOM" id="CLU_2229661_0_0_1"/>
<dbReference type="InterPro" id="IPR000534">
    <property type="entry name" value="Semialdehyde_DH_NAD-bd"/>
</dbReference>
<dbReference type="InterPro" id="IPR051823">
    <property type="entry name" value="ASADH-related"/>
</dbReference>
<dbReference type="PANTHER" id="PTHR46718">
    <property type="entry name" value="ASPARTATE-SEMIALDEHYDE DEHYDROGENASE"/>
    <property type="match status" value="1"/>
</dbReference>
<dbReference type="OrthoDB" id="1894490at2759"/>
<dbReference type="GO" id="GO:0009086">
    <property type="term" value="P:methionine biosynthetic process"/>
    <property type="evidence" value="ECO:0007669"/>
    <property type="project" value="TreeGrafter"/>
</dbReference>
<dbReference type="GO" id="GO:0051287">
    <property type="term" value="F:NAD binding"/>
    <property type="evidence" value="ECO:0007669"/>
    <property type="project" value="InterPro"/>
</dbReference>
<dbReference type="EMBL" id="GL945431">
    <property type="protein sequence ID" value="EGO27757.1"/>
    <property type="molecule type" value="Genomic_DNA"/>
</dbReference>
<dbReference type="Proteomes" id="UP000008064">
    <property type="component" value="Unassembled WGS sequence"/>
</dbReference>
<reference evidence="2" key="1">
    <citation type="submission" date="2011-04" db="EMBL/GenBank/DDBJ databases">
        <title>Evolution of plant cell wall degrading machinery underlies the functional diversity of forest fungi.</title>
        <authorList>
            <consortium name="US DOE Joint Genome Institute (JGI-PGF)"/>
            <person name="Eastwood D.C."/>
            <person name="Floudas D."/>
            <person name="Binder M."/>
            <person name="Majcherczyk A."/>
            <person name="Schneider P."/>
            <person name="Aerts A."/>
            <person name="Asiegbu F.O."/>
            <person name="Baker S.E."/>
            <person name="Barry K."/>
            <person name="Bendiksby M."/>
            <person name="Blumentritt M."/>
            <person name="Coutinho P.M."/>
            <person name="Cullen D."/>
            <person name="Cullen D."/>
            <person name="Gathman A."/>
            <person name="Goodell B."/>
            <person name="Henrissat B."/>
            <person name="Ihrmark K."/>
            <person name="Kauserud H."/>
            <person name="Kohler A."/>
            <person name="LaButti K."/>
            <person name="Lapidus A."/>
            <person name="Lavin J.L."/>
            <person name="Lee Y.-H."/>
            <person name="Lindquist E."/>
            <person name="Lilly W."/>
            <person name="Lucas S."/>
            <person name="Morin E."/>
            <person name="Murat C."/>
            <person name="Oguiza J.A."/>
            <person name="Park J."/>
            <person name="Pisabarro A.G."/>
            <person name="Riley R."/>
            <person name="Rosling A."/>
            <person name="Salamov A."/>
            <person name="Schmidt O."/>
            <person name="Schmutz J."/>
            <person name="Skrede I."/>
            <person name="Stenlid J."/>
            <person name="Wiebenga A."/>
            <person name="Xie X."/>
            <person name="Kues U."/>
            <person name="Hibbett D.S."/>
            <person name="Hoffmeister D."/>
            <person name="Hogberg N."/>
            <person name="Martin F."/>
            <person name="Grigoriev I.V."/>
            <person name="Watkinson S.C."/>
        </authorList>
    </citation>
    <scope>NUCLEOTIDE SEQUENCE</scope>
    <source>
        <strain evidence="2">S7.9</strain>
    </source>
</reference>
<organism>
    <name type="scientific">Serpula lacrymans var. lacrymans (strain S7.9)</name>
    <name type="common">Dry rot fungus</name>
    <dbReference type="NCBI Taxonomy" id="578457"/>
    <lineage>
        <taxon>Eukaryota</taxon>
        <taxon>Fungi</taxon>
        <taxon>Dikarya</taxon>
        <taxon>Basidiomycota</taxon>
        <taxon>Agaricomycotina</taxon>
        <taxon>Agaricomycetes</taxon>
        <taxon>Agaricomycetidae</taxon>
        <taxon>Boletales</taxon>
        <taxon>Coniophorineae</taxon>
        <taxon>Serpulaceae</taxon>
        <taxon>Serpula</taxon>
    </lineage>
</organism>
<protein>
    <recommendedName>
        <fullName evidence="1">Semialdehyde dehydrogenase NAD-binding domain-containing protein</fullName>
    </recommendedName>
</protein>
<feature type="non-terminal residue" evidence="2">
    <location>
        <position position="107"/>
    </location>
</feature>
<proteinExistence type="predicted"/>
<dbReference type="Gene3D" id="3.40.50.720">
    <property type="entry name" value="NAD(P)-binding Rossmann-like Domain"/>
    <property type="match status" value="1"/>
</dbReference>
<dbReference type="SUPFAM" id="SSF51735">
    <property type="entry name" value="NAD(P)-binding Rossmann-fold domains"/>
    <property type="match status" value="1"/>
</dbReference>
<dbReference type="GeneID" id="18811039"/>
<gene>
    <name evidence="2" type="ORF">SERLADRAFT_383240</name>
</gene>
<dbReference type="GO" id="GO:0009088">
    <property type="term" value="P:threonine biosynthetic process"/>
    <property type="evidence" value="ECO:0007669"/>
    <property type="project" value="TreeGrafter"/>
</dbReference>
<accession>F8NPW9</accession>
<dbReference type="PANTHER" id="PTHR46718:SF1">
    <property type="entry name" value="ASPARTATE-SEMIALDEHYDE DEHYDROGENASE"/>
    <property type="match status" value="1"/>
</dbReference>
<name>F8NPW9_SERL9</name>
<evidence type="ECO:0000259" key="1">
    <source>
        <dbReference type="SMART" id="SM00859"/>
    </source>
</evidence>